<proteinExistence type="predicted"/>
<evidence type="ECO:0000313" key="2">
    <source>
        <dbReference type="Proteomes" id="UP000232188"/>
    </source>
</evidence>
<reference evidence="1 2" key="1">
    <citation type="submission" date="2017-07" db="EMBL/GenBank/DDBJ databases">
        <title>Leptospira spp. isolated from tropical soils.</title>
        <authorList>
            <person name="Thibeaux R."/>
            <person name="Iraola G."/>
            <person name="Ferres I."/>
            <person name="Bierque E."/>
            <person name="Girault D."/>
            <person name="Soupe-Gilbert M.-E."/>
            <person name="Picardeau M."/>
            <person name="Goarant C."/>
        </authorList>
    </citation>
    <scope>NUCLEOTIDE SEQUENCE [LARGE SCALE GENOMIC DNA]</scope>
    <source>
        <strain evidence="1 2">FH2-B-C1</strain>
    </source>
</reference>
<sequence>MTTISKLFNRECQCITIEKETLDKSFLQKIKNSMSAENSDLASLTDRFFASSASFLDPSDFRKIERTIQVIQKILNNEIVRDEILKEFPENLRGRFSRGGVFLSFDFHLAKEGPKLIEINTNAGGAFLQTKLVEAQKECCPEVREALASPEEILKIEDRFFDSFLEEWKSAAKEGVPTFIAIVDKSPKDQFLFPEFLLFREMFLSRGISCEIVDPELLNLEENGFLTFEGKKVDLIYNRLTDFYLSDLQNQKIRTSWELERTVVTPNPLDYELYAKKTNLILWKNEEFLRHAGVEESDLNVLANSIPITGIVKKENAETLWKDRKKFFFKPASGGYGSKAAYRGEKLTKAKFEEILEGENIFQEIVLPSERILLKDGEKVPYKMDLRTYVFREEILLLAARLYQGQTTNFRTPGGGFSPVYILGFDSSFE</sequence>
<dbReference type="Proteomes" id="UP000232188">
    <property type="component" value="Unassembled WGS sequence"/>
</dbReference>
<accession>A0A2M9YNH2</accession>
<gene>
    <name evidence="1" type="ORF">CH380_11865</name>
</gene>
<protein>
    <submittedName>
        <fullName evidence="1">Circularly permuted ATPgrasp domain protein</fullName>
    </submittedName>
</protein>
<dbReference type="EMBL" id="NPDV01000009">
    <property type="protein sequence ID" value="PJZ53105.1"/>
    <property type="molecule type" value="Genomic_DNA"/>
</dbReference>
<dbReference type="AlphaFoldDB" id="A0A2M9YNH2"/>
<organism evidence="1 2">
    <name type="scientific">Leptospira adleri</name>
    <dbReference type="NCBI Taxonomy" id="2023186"/>
    <lineage>
        <taxon>Bacteria</taxon>
        <taxon>Pseudomonadati</taxon>
        <taxon>Spirochaetota</taxon>
        <taxon>Spirochaetia</taxon>
        <taxon>Leptospirales</taxon>
        <taxon>Leptospiraceae</taxon>
        <taxon>Leptospira</taxon>
    </lineage>
</organism>
<comment type="caution">
    <text evidence="1">The sequence shown here is derived from an EMBL/GenBank/DDBJ whole genome shotgun (WGS) entry which is preliminary data.</text>
</comment>
<evidence type="ECO:0000313" key="1">
    <source>
        <dbReference type="EMBL" id="PJZ53105.1"/>
    </source>
</evidence>
<dbReference type="SUPFAM" id="SSF56059">
    <property type="entry name" value="Glutathione synthetase ATP-binding domain-like"/>
    <property type="match status" value="1"/>
</dbReference>
<dbReference type="RefSeq" id="WP_100785955.1">
    <property type="nucleotide sequence ID" value="NZ_NPDV01000009.1"/>
</dbReference>
<name>A0A2M9YNH2_9LEPT</name>